<name>A0AAV2YVW6_9STRA</name>
<dbReference type="AlphaFoldDB" id="A0AAV2YVW6"/>
<protein>
    <recommendedName>
        <fullName evidence="4">DUF4360 domain-containing protein</fullName>
    </recommendedName>
</protein>
<keyword evidence="3" id="KW-1185">Reference proteome</keyword>
<evidence type="ECO:0008006" key="4">
    <source>
        <dbReference type="Google" id="ProtNLM"/>
    </source>
</evidence>
<feature type="chain" id="PRO_5043449919" description="DUF4360 domain-containing protein" evidence="1">
    <location>
        <begin position="20"/>
        <end position="197"/>
    </location>
</feature>
<dbReference type="PANTHER" id="PTHR38847">
    <property type="match status" value="1"/>
</dbReference>
<dbReference type="InterPro" id="IPR025649">
    <property type="entry name" value="DUF4360"/>
</dbReference>
<organism evidence="2 3">
    <name type="scientific">Lagenidium giganteum</name>
    <dbReference type="NCBI Taxonomy" id="4803"/>
    <lineage>
        <taxon>Eukaryota</taxon>
        <taxon>Sar</taxon>
        <taxon>Stramenopiles</taxon>
        <taxon>Oomycota</taxon>
        <taxon>Peronosporomycetes</taxon>
        <taxon>Pythiales</taxon>
        <taxon>Pythiaceae</taxon>
    </lineage>
</organism>
<keyword evidence="1" id="KW-0732">Signal</keyword>
<reference evidence="2" key="2">
    <citation type="journal article" date="2023" name="Microbiol Resour">
        <title>Decontamination and Annotation of the Draft Genome Sequence of the Oomycete Lagenidium giganteum ARSEF 373.</title>
        <authorList>
            <person name="Morgan W.R."/>
            <person name="Tartar A."/>
        </authorList>
    </citation>
    <scope>NUCLEOTIDE SEQUENCE</scope>
    <source>
        <strain evidence="2">ARSEF 373</strain>
    </source>
</reference>
<feature type="signal peptide" evidence="1">
    <location>
        <begin position="1"/>
        <end position="19"/>
    </location>
</feature>
<dbReference type="Pfam" id="PF14273">
    <property type="entry name" value="DUF4360"/>
    <property type="match status" value="1"/>
</dbReference>
<dbReference type="PROSITE" id="PS51257">
    <property type="entry name" value="PROKAR_LIPOPROTEIN"/>
    <property type="match status" value="1"/>
</dbReference>
<accession>A0AAV2YVW6</accession>
<proteinExistence type="predicted"/>
<evidence type="ECO:0000313" key="3">
    <source>
        <dbReference type="Proteomes" id="UP001146120"/>
    </source>
</evidence>
<reference evidence="2" key="1">
    <citation type="submission" date="2022-11" db="EMBL/GenBank/DDBJ databases">
        <authorList>
            <person name="Morgan W.R."/>
            <person name="Tartar A."/>
        </authorList>
    </citation>
    <scope>NUCLEOTIDE SEQUENCE</scope>
    <source>
        <strain evidence="2">ARSEF 373</strain>
    </source>
</reference>
<sequence length="197" mass="20788">MRVAVLATLATALIGQAAAQLPFKFGSPTFFGSGCPAGTVRLVPSTDGQTFSVLFSAYNAQTSSSSTRQRKSCNLAVPVDVQPGFSVAIFKVDYRGNVYVGGNDGSNARFDTEYFFAGSRGPSSNAKWDKAIDDNVLLTVDAAAIVWSPCGASTNFRVNSAITAFKPSPSASDVQIAIDSADATTGGFRYYVQYQQC</sequence>
<dbReference type="Proteomes" id="UP001146120">
    <property type="component" value="Unassembled WGS sequence"/>
</dbReference>
<gene>
    <name evidence="2" type="ORF">N0F65_008370</name>
</gene>
<dbReference type="EMBL" id="DAKRPA010000090">
    <property type="protein sequence ID" value="DAZ99065.1"/>
    <property type="molecule type" value="Genomic_DNA"/>
</dbReference>
<evidence type="ECO:0000313" key="2">
    <source>
        <dbReference type="EMBL" id="DAZ99065.1"/>
    </source>
</evidence>
<dbReference type="PANTHER" id="PTHR38847:SF1">
    <property type="entry name" value="PSEUDOURIDINE SYNTHASE RSUA_RLUA-LIKE DOMAIN-CONTAINING PROTEIN"/>
    <property type="match status" value="1"/>
</dbReference>
<evidence type="ECO:0000256" key="1">
    <source>
        <dbReference type="SAM" id="SignalP"/>
    </source>
</evidence>
<comment type="caution">
    <text evidence="2">The sequence shown here is derived from an EMBL/GenBank/DDBJ whole genome shotgun (WGS) entry which is preliminary data.</text>
</comment>